<evidence type="ECO:0000256" key="1">
    <source>
        <dbReference type="SAM" id="Phobius"/>
    </source>
</evidence>
<keyword evidence="1" id="KW-1133">Transmembrane helix</keyword>
<dbReference type="Proteomes" id="UP000692954">
    <property type="component" value="Unassembled WGS sequence"/>
</dbReference>
<evidence type="ECO:0000313" key="2">
    <source>
        <dbReference type="EMBL" id="CAD8084701.1"/>
    </source>
</evidence>
<evidence type="ECO:0008006" key="4">
    <source>
        <dbReference type="Google" id="ProtNLM"/>
    </source>
</evidence>
<proteinExistence type="predicted"/>
<reference evidence="2" key="1">
    <citation type="submission" date="2021-01" db="EMBL/GenBank/DDBJ databases">
        <authorList>
            <consortium name="Genoscope - CEA"/>
            <person name="William W."/>
        </authorList>
    </citation>
    <scope>NUCLEOTIDE SEQUENCE</scope>
</reference>
<dbReference type="AlphaFoldDB" id="A0A8S1N3M5"/>
<keyword evidence="1" id="KW-0472">Membrane</keyword>
<organism evidence="2 3">
    <name type="scientific">Paramecium sonneborni</name>
    <dbReference type="NCBI Taxonomy" id="65129"/>
    <lineage>
        <taxon>Eukaryota</taxon>
        <taxon>Sar</taxon>
        <taxon>Alveolata</taxon>
        <taxon>Ciliophora</taxon>
        <taxon>Intramacronucleata</taxon>
        <taxon>Oligohymenophorea</taxon>
        <taxon>Peniculida</taxon>
        <taxon>Parameciidae</taxon>
        <taxon>Paramecium</taxon>
    </lineage>
</organism>
<sequence>MPPKVDPNEVRLINIKVFGGEGGAASILAPKLGPLGLIIIIELKYKYRILNKLVIKLFLKGENGKASELWLTQDVKTEMQMLQSYQLLVHYQSKKLEDMKGIEKKQRMLNIMEIQHQNRLLKQLELLKKSLLQKHLQEQLNKFQVLHNLLVPLLMDKLLRLLQEKSILVNLKLKNDDQNLLLNFIQKIIKQSITIFYQVFYQSFSISFLIIILILILVQYSLRFLHKSGEFVQKFLFQINYQEL</sequence>
<keyword evidence="3" id="KW-1185">Reference proteome</keyword>
<protein>
    <recommendedName>
        <fullName evidence="4">Transmembrane protein</fullName>
    </recommendedName>
</protein>
<feature type="transmembrane region" description="Helical" evidence="1">
    <location>
        <begin position="195"/>
        <end position="218"/>
    </location>
</feature>
<keyword evidence="1" id="KW-0812">Transmembrane</keyword>
<accession>A0A8S1N3M5</accession>
<gene>
    <name evidence="2" type="ORF">PSON_ATCC_30995.1.T0470118</name>
</gene>
<name>A0A8S1N3M5_9CILI</name>
<dbReference type="EMBL" id="CAJJDN010000047">
    <property type="protein sequence ID" value="CAD8084701.1"/>
    <property type="molecule type" value="Genomic_DNA"/>
</dbReference>
<evidence type="ECO:0000313" key="3">
    <source>
        <dbReference type="Proteomes" id="UP000692954"/>
    </source>
</evidence>
<comment type="caution">
    <text evidence="2">The sequence shown here is derived from an EMBL/GenBank/DDBJ whole genome shotgun (WGS) entry which is preliminary data.</text>
</comment>